<dbReference type="EMBL" id="JANAKD010003210">
    <property type="protein sequence ID" value="KAJ3472356.1"/>
    <property type="molecule type" value="Genomic_DNA"/>
</dbReference>
<evidence type="ECO:0000313" key="1">
    <source>
        <dbReference type="EMBL" id="KAJ3472356.1"/>
    </source>
</evidence>
<comment type="caution">
    <text evidence="1">The sequence shown here is derived from an EMBL/GenBank/DDBJ whole genome shotgun (WGS) entry which is preliminary data.</text>
</comment>
<keyword evidence="2" id="KW-1185">Reference proteome</keyword>
<dbReference type="Proteomes" id="UP001148737">
    <property type="component" value="Unassembled WGS sequence"/>
</dbReference>
<name>A0ACC1QBY9_9HYPO</name>
<proteinExistence type="predicted"/>
<sequence>MAFTAEYTCKFIFATVLLFLGLVQSATAQDGPSNGTLPSADGAAASEPTDQIYSTGDIDAMLNDGQMRRTYVALMSMFSDTSREAADRYGVAELSMLSNDLDSHLQQINANTEAAYRINLTRLAKGGVTPQDGKSMTVEAMLSAMDARKRDISESSETTDNSNNKSVERRLFGGIFGGLFGGGRNNDKGQRQGGDAAADNQQGGTGSGRQEQGAARVAVSLVLASLVV</sequence>
<gene>
    <name evidence="1" type="ORF">NLG97_g11058</name>
</gene>
<organism evidence="1 2">
    <name type="scientific">Lecanicillium saksenae</name>
    <dbReference type="NCBI Taxonomy" id="468837"/>
    <lineage>
        <taxon>Eukaryota</taxon>
        <taxon>Fungi</taxon>
        <taxon>Dikarya</taxon>
        <taxon>Ascomycota</taxon>
        <taxon>Pezizomycotina</taxon>
        <taxon>Sordariomycetes</taxon>
        <taxon>Hypocreomycetidae</taxon>
        <taxon>Hypocreales</taxon>
        <taxon>Cordycipitaceae</taxon>
        <taxon>Lecanicillium</taxon>
    </lineage>
</organism>
<accession>A0ACC1QBY9</accession>
<protein>
    <submittedName>
        <fullName evidence="1">Uncharacterized protein</fullName>
    </submittedName>
</protein>
<evidence type="ECO:0000313" key="2">
    <source>
        <dbReference type="Proteomes" id="UP001148737"/>
    </source>
</evidence>
<reference evidence="1" key="1">
    <citation type="submission" date="2022-07" db="EMBL/GenBank/DDBJ databases">
        <title>Genome Sequence of Lecanicillium saksenae.</title>
        <authorList>
            <person name="Buettner E."/>
        </authorList>
    </citation>
    <scope>NUCLEOTIDE SEQUENCE</scope>
    <source>
        <strain evidence="1">VT-O1</strain>
    </source>
</reference>